<dbReference type="KEGG" id="kphy:AOZ06_41735"/>
<evidence type="ECO:0000256" key="1">
    <source>
        <dbReference type="SAM" id="MobiDB-lite"/>
    </source>
</evidence>
<reference evidence="2 3" key="1">
    <citation type="submission" date="2015-07" db="EMBL/GenBank/DDBJ databases">
        <title>Genome sequencing of Kibdelosporangium phytohabitans.</title>
        <authorList>
            <person name="Qin S."/>
            <person name="Xing K."/>
        </authorList>
    </citation>
    <scope>NUCLEOTIDE SEQUENCE [LARGE SCALE GENOMIC DNA]</scope>
    <source>
        <strain evidence="2 3">KLBMP1111</strain>
    </source>
</reference>
<evidence type="ECO:0000313" key="3">
    <source>
        <dbReference type="Proteomes" id="UP000063699"/>
    </source>
</evidence>
<gene>
    <name evidence="2" type="ORF">AOZ06_41735</name>
</gene>
<dbReference type="EMBL" id="CP012752">
    <property type="protein sequence ID" value="ALG12525.1"/>
    <property type="molecule type" value="Genomic_DNA"/>
</dbReference>
<protein>
    <submittedName>
        <fullName evidence="2">Uncharacterized protein</fullName>
    </submittedName>
</protein>
<dbReference type="STRING" id="860235.AOZ06_41735"/>
<evidence type="ECO:0000313" key="2">
    <source>
        <dbReference type="EMBL" id="ALG12525.1"/>
    </source>
</evidence>
<feature type="region of interest" description="Disordered" evidence="1">
    <location>
        <begin position="122"/>
        <end position="148"/>
    </location>
</feature>
<proteinExistence type="predicted"/>
<name>A0A0N9I987_9PSEU</name>
<keyword evidence="3" id="KW-1185">Reference proteome</keyword>
<accession>A0A0N9I987</accession>
<sequence>MKAVMPDGFGTVPEELRTAANKIGDVVGKVAGAVWQPPSGDYGHPGVQQGWSVFIEDMKKYVDDLKAKADGHGDNLITAATSYLERETGVGDILGKVGDMFDGGGTSEGGLTGGAIGIAPSISGRLNPGGHQESAPGGNPTGPGRMVF</sequence>
<dbReference type="AlphaFoldDB" id="A0A0N9I987"/>
<organism evidence="2 3">
    <name type="scientific">Kibdelosporangium phytohabitans</name>
    <dbReference type="NCBI Taxonomy" id="860235"/>
    <lineage>
        <taxon>Bacteria</taxon>
        <taxon>Bacillati</taxon>
        <taxon>Actinomycetota</taxon>
        <taxon>Actinomycetes</taxon>
        <taxon>Pseudonocardiales</taxon>
        <taxon>Pseudonocardiaceae</taxon>
        <taxon>Kibdelosporangium</taxon>
    </lineage>
</organism>
<dbReference type="Proteomes" id="UP000063699">
    <property type="component" value="Chromosome"/>
</dbReference>